<comment type="caution">
    <text evidence="2">The sequence shown here is derived from an EMBL/GenBank/DDBJ whole genome shotgun (WGS) entry which is preliminary data.</text>
</comment>
<protein>
    <submittedName>
        <fullName evidence="2">Ribonuclease HI family protein</fullName>
    </submittedName>
</protein>
<sequence>MAKIFFDAATNGNPGESCCAIIIKDDNNHHIYTHYIGLLDNHSAEWAAFIRALEYARELNVTNALLYTDSKLIEDAMLKDNVKNIKFKPYLDQVKILEPSFDLLFVKWIPREQNKEANHHAKQALYQYIKNKD</sequence>
<dbReference type="SUPFAM" id="SSF53098">
    <property type="entry name" value="Ribonuclease H-like"/>
    <property type="match status" value="1"/>
</dbReference>
<dbReference type="Gene3D" id="3.30.420.10">
    <property type="entry name" value="Ribonuclease H-like superfamily/Ribonuclease H"/>
    <property type="match status" value="1"/>
</dbReference>
<feature type="domain" description="RNase H type-1" evidence="1">
    <location>
        <begin position="1"/>
        <end position="126"/>
    </location>
</feature>
<evidence type="ECO:0000313" key="3">
    <source>
        <dbReference type="Proteomes" id="UP000293637"/>
    </source>
</evidence>
<dbReference type="GeneID" id="58089814"/>
<evidence type="ECO:0000259" key="1">
    <source>
        <dbReference type="PROSITE" id="PS50879"/>
    </source>
</evidence>
<dbReference type="PROSITE" id="PS50879">
    <property type="entry name" value="RNASE_H_1"/>
    <property type="match status" value="1"/>
</dbReference>
<proteinExistence type="predicted"/>
<name>A0A4Q9WA89_STALU</name>
<dbReference type="GO" id="GO:0003676">
    <property type="term" value="F:nucleic acid binding"/>
    <property type="evidence" value="ECO:0007669"/>
    <property type="project" value="InterPro"/>
</dbReference>
<dbReference type="InterPro" id="IPR002156">
    <property type="entry name" value="RNaseH_domain"/>
</dbReference>
<dbReference type="InterPro" id="IPR012337">
    <property type="entry name" value="RNaseH-like_sf"/>
</dbReference>
<dbReference type="Proteomes" id="UP000293637">
    <property type="component" value="Unassembled WGS sequence"/>
</dbReference>
<evidence type="ECO:0000313" key="2">
    <source>
        <dbReference type="EMBL" id="TBW72140.1"/>
    </source>
</evidence>
<dbReference type="RefSeq" id="WP_002492661.1">
    <property type="nucleotide sequence ID" value="NZ_AP021848.1"/>
</dbReference>
<reference evidence="2 3" key="1">
    <citation type="journal article" date="2019" name="Sci. Transl. Med.">
        <title>Quorum sensing between bacterial species on the skin protects against epidermal injury in atopic dermatitis.</title>
        <authorList>
            <person name="Williams M.R."/>
        </authorList>
    </citation>
    <scope>NUCLEOTIDE SEQUENCE [LARGE SCALE GENOMIC DNA]</scope>
    <source>
        <strain evidence="2 3">E7</strain>
    </source>
</reference>
<dbReference type="EMBL" id="SCHB01000004">
    <property type="protein sequence ID" value="TBW72140.1"/>
    <property type="molecule type" value="Genomic_DNA"/>
</dbReference>
<dbReference type="GO" id="GO:0004523">
    <property type="term" value="F:RNA-DNA hybrid ribonuclease activity"/>
    <property type="evidence" value="ECO:0007669"/>
    <property type="project" value="InterPro"/>
</dbReference>
<dbReference type="PANTHER" id="PTHR47723:SF23">
    <property type="entry name" value="REVERSE TRANSCRIPTASE-LIKE PROTEIN"/>
    <property type="match status" value="1"/>
</dbReference>
<dbReference type="InterPro" id="IPR053151">
    <property type="entry name" value="RNase_H-like"/>
</dbReference>
<gene>
    <name evidence="2" type="ORF">EQ812_07635</name>
</gene>
<dbReference type="PANTHER" id="PTHR47723">
    <property type="entry name" value="OS05G0353850 PROTEIN"/>
    <property type="match status" value="1"/>
</dbReference>
<accession>A0A4Q9WA89</accession>
<dbReference type="Pfam" id="PF13456">
    <property type="entry name" value="RVT_3"/>
    <property type="match status" value="1"/>
</dbReference>
<dbReference type="AlphaFoldDB" id="A0A4Q9WA89"/>
<dbReference type="InterPro" id="IPR036397">
    <property type="entry name" value="RNaseH_sf"/>
</dbReference>
<dbReference type="CDD" id="cd09279">
    <property type="entry name" value="RNase_HI_like"/>
    <property type="match status" value="1"/>
</dbReference>
<organism evidence="2 3">
    <name type="scientific">Staphylococcus lugdunensis</name>
    <dbReference type="NCBI Taxonomy" id="28035"/>
    <lineage>
        <taxon>Bacteria</taxon>
        <taxon>Bacillati</taxon>
        <taxon>Bacillota</taxon>
        <taxon>Bacilli</taxon>
        <taxon>Bacillales</taxon>
        <taxon>Staphylococcaceae</taxon>
        <taxon>Staphylococcus</taxon>
    </lineage>
</organism>